<evidence type="ECO:0000313" key="1">
    <source>
        <dbReference type="EMBL" id="EUA76196.1"/>
    </source>
</evidence>
<dbReference type="EMBL" id="JAOB01000008">
    <property type="protein sequence ID" value="EUA76196.1"/>
    <property type="molecule type" value="Genomic_DNA"/>
</dbReference>
<dbReference type="GO" id="GO:0016491">
    <property type="term" value="F:oxidoreductase activity"/>
    <property type="evidence" value="ECO:0007669"/>
    <property type="project" value="UniProtKB-KW"/>
</dbReference>
<accession>X8E7L4</accession>
<dbReference type="AlphaFoldDB" id="X8E7L4"/>
<dbReference type="EC" id="1.-.-.-" evidence="1"/>
<reference evidence="1" key="1">
    <citation type="submission" date="2014-01" db="EMBL/GenBank/DDBJ databases">
        <authorList>
            <person name="Brown-Elliot B."/>
            <person name="Wallace R."/>
            <person name="Lenaerts A."/>
            <person name="Ordway D."/>
            <person name="DeGroote M.A."/>
            <person name="Parker T."/>
            <person name="Sizemore C."/>
            <person name="Tallon L.J."/>
            <person name="Sadzewicz L.K."/>
            <person name="Sengamalay N."/>
            <person name="Fraser C.M."/>
            <person name="Hine E."/>
            <person name="Shefchek K.A."/>
            <person name="Das S.P."/>
            <person name="Tettelin H."/>
        </authorList>
    </citation>
    <scope>NUCLEOTIDE SEQUENCE [LARGE SCALE GENOMIC DNA]</scope>
    <source>
        <strain evidence="1">4042</strain>
    </source>
</reference>
<gene>
    <name evidence="1" type="ORF">I553_9155</name>
</gene>
<dbReference type="PATRIC" id="fig|1299334.3.peg.529"/>
<name>X8E7L4_MYCXE</name>
<protein>
    <submittedName>
        <fullName evidence="1">Linear gramicidin synthetase subunit D domain protein</fullName>
        <ecNumber evidence="1">1.-.-.-</ecNumber>
    </submittedName>
</protein>
<proteinExistence type="predicted"/>
<keyword evidence="1" id="KW-0560">Oxidoreductase</keyword>
<organism evidence="1">
    <name type="scientific">Mycobacterium xenopi 4042</name>
    <dbReference type="NCBI Taxonomy" id="1299334"/>
    <lineage>
        <taxon>Bacteria</taxon>
        <taxon>Bacillati</taxon>
        <taxon>Actinomycetota</taxon>
        <taxon>Actinomycetes</taxon>
        <taxon>Mycobacteriales</taxon>
        <taxon>Mycobacteriaceae</taxon>
        <taxon>Mycobacterium</taxon>
    </lineage>
</organism>
<sequence>MQRVLAVMTAEPARRLSAVDVLDAGEHARLEEWVIGWC</sequence>
<comment type="caution">
    <text evidence="1">The sequence shown here is derived from an EMBL/GenBank/DDBJ whole genome shotgun (WGS) entry which is preliminary data.</text>
</comment>